<dbReference type="InterPro" id="IPR036291">
    <property type="entry name" value="NAD(P)-bd_dom_sf"/>
</dbReference>
<keyword evidence="6" id="KW-0520">NAD</keyword>
<dbReference type="Proteomes" id="UP000037109">
    <property type="component" value="Unassembled WGS sequence"/>
</dbReference>
<accession>A0A0M0GFS5</accession>
<dbReference type="SUPFAM" id="SSF51735">
    <property type="entry name" value="NAD(P)-binding Rossmann-fold domains"/>
    <property type="match status" value="1"/>
</dbReference>
<evidence type="ECO:0000313" key="11">
    <source>
        <dbReference type="Proteomes" id="UP000037109"/>
    </source>
</evidence>
<organism evidence="10 11">
    <name type="scientific">Sporosarcina globispora</name>
    <name type="common">Bacillus globisporus</name>
    <dbReference type="NCBI Taxonomy" id="1459"/>
    <lineage>
        <taxon>Bacteria</taxon>
        <taxon>Bacillati</taxon>
        <taxon>Bacillota</taxon>
        <taxon>Bacilli</taxon>
        <taxon>Bacillales</taxon>
        <taxon>Caryophanaceae</taxon>
        <taxon>Sporosarcina</taxon>
    </lineage>
</organism>
<evidence type="ECO:0000313" key="10">
    <source>
        <dbReference type="EMBL" id="KON88337.1"/>
    </source>
</evidence>
<dbReference type="CDD" id="cd05246">
    <property type="entry name" value="dTDP_GD_SDR_e"/>
    <property type="match status" value="1"/>
</dbReference>
<evidence type="ECO:0000256" key="7">
    <source>
        <dbReference type="ARBA" id="ARBA00023239"/>
    </source>
</evidence>
<dbReference type="AlphaFoldDB" id="A0A0M0GFS5"/>
<dbReference type="InterPro" id="IPR005888">
    <property type="entry name" value="dTDP_Gluc_deHydtase"/>
</dbReference>
<dbReference type="GO" id="GO:0009225">
    <property type="term" value="P:nucleotide-sugar metabolic process"/>
    <property type="evidence" value="ECO:0007669"/>
    <property type="project" value="InterPro"/>
</dbReference>
<evidence type="ECO:0000256" key="1">
    <source>
        <dbReference type="ARBA" id="ARBA00001539"/>
    </source>
</evidence>
<dbReference type="EMBL" id="LGUF01000007">
    <property type="protein sequence ID" value="KON88337.1"/>
    <property type="molecule type" value="Genomic_DNA"/>
</dbReference>
<comment type="cofactor">
    <cofactor evidence="2 8">
        <name>NAD(+)</name>
        <dbReference type="ChEBI" id="CHEBI:57540"/>
    </cofactor>
</comment>
<dbReference type="PATRIC" id="fig|1459.3.peg.3731"/>
<evidence type="ECO:0000256" key="6">
    <source>
        <dbReference type="ARBA" id="ARBA00023027"/>
    </source>
</evidence>
<reference evidence="11" key="1">
    <citation type="submission" date="2015-07" db="EMBL/GenBank/DDBJ databases">
        <title>Fjat-10036 dsm4.</title>
        <authorList>
            <person name="Liu B."/>
            <person name="Wang J."/>
            <person name="Zhu Y."/>
            <person name="Liu G."/>
            <person name="Chen Q."/>
            <person name="Chen Z."/>
            <person name="Lan J."/>
            <person name="Che J."/>
            <person name="Ge C."/>
            <person name="Shi H."/>
            <person name="Pan Z."/>
            <person name="Liu X."/>
        </authorList>
    </citation>
    <scope>NUCLEOTIDE SEQUENCE [LARGE SCALE GENOMIC DNA]</scope>
    <source>
        <strain evidence="11">DSM 4</strain>
    </source>
</reference>
<dbReference type="NCBIfam" id="TIGR01181">
    <property type="entry name" value="dTDP_gluc_dehyt"/>
    <property type="match status" value="1"/>
</dbReference>
<evidence type="ECO:0000256" key="8">
    <source>
        <dbReference type="RuleBase" id="RU004473"/>
    </source>
</evidence>
<dbReference type="Gene3D" id="3.90.25.10">
    <property type="entry name" value="UDP-galactose 4-epimerase, domain 1"/>
    <property type="match status" value="1"/>
</dbReference>
<gene>
    <name evidence="10" type="ORF">AF332_17030</name>
</gene>
<dbReference type="Gene3D" id="3.40.50.720">
    <property type="entry name" value="NAD(P)-binding Rossmann-like Domain"/>
    <property type="match status" value="1"/>
</dbReference>
<comment type="caution">
    <text evidence="10">The sequence shown here is derived from an EMBL/GenBank/DDBJ whole genome shotgun (WGS) entry which is preliminary data.</text>
</comment>
<evidence type="ECO:0000256" key="5">
    <source>
        <dbReference type="ARBA" id="ARBA00016977"/>
    </source>
</evidence>
<dbReference type="Pfam" id="PF16363">
    <property type="entry name" value="GDP_Man_Dehyd"/>
    <property type="match status" value="1"/>
</dbReference>
<dbReference type="PANTHER" id="PTHR43000">
    <property type="entry name" value="DTDP-D-GLUCOSE 4,6-DEHYDRATASE-RELATED"/>
    <property type="match status" value="1"/>
</dbReference>
<name>A0A0M0GFS5_SPOGL</name>
<protein>
    <recommendedName>
        <fullName evidence="5 8">dTDP-glucose 4,6-dehydratase</fullName>
        <ecNumber evidence="4 8">4.2.1.46</ecNumber>
    </recommendedName>
</protein>
<proteinExistence type="inferred from homology"/>
<keyword evidence="11" id="KW-1185">Reference proteome</keyword>
<dbReference type="EC" id="4.2.1.46" evidence="4 8"/>
<dbReference type="STRING" id="1459.AF332_17030"/>
<dbReference type="GO" id="GO:0008460">
    <property type="term" value="F:dTDP-glucose 4,6-dehydratase activity"/>
    <property type="evidence" value="ECO:0007669"/>
    <property type="project" value="UniProtKB-EC"/>
</dbReference>
<evidence type="ECO:0000256" key="2">
    <source>
        <dbReference type="ARBA" id="ARBA00001911"/>
    </source>
</evidence>
<evidence type="ECO:0000259" key="9">
    <source>
        <dbReference type="Pfam" id="PF16363"/>
    </source>
</evidence>
<dbReference type="OrthoDB" id="9771073at2"/>
<feature type="domain" description="NAD(P)-binding" evidence="9">
    <location>
        <begin position="6"/>
        <end position="307"/>
    </location>
</feature>
<comment type="catalytic activity">
    <reaction evidence="1 8">
        <text>dTDP-alpha-D-glucose = dTDP-4-dehydro-6-deoxy-alpha-D-glucose + H2O</text>
        <dbReference type="Rhea" id="RHEA:17221"/>
        <dbReference type="ChEBI" id="CHEBI:15377"/>
        <dbReference type="ChEBI" id="CHEBI:57477"/>
        <dbReference type="ChEBI" id="CHEBI:57649"/>
        <dbReference type="EC" id="4.2.1.46"/>
    </reaction>
</comment>
<evidence type="ECO:0000256" key="3">
    <source>
        <dbReference type="ARBA" id="ARBA00008178"/>
    </source>
</evidence>
<dbReference type="InterPro" id="IPR016040">
    <property type="entry name" value="NAD(P)-bd_dom"/>
</dbReference>
<keyword evidence="7 8" id="KW-0456">Lyase</keyword>
<comment type="similarity">
    <text evidence="3 8">Belongs to the NAD(P)-dependent epimerase/dehydratase family. dTDP-glucose dehydratase subfamily.</text>
</comment>
<evidence type="ECO:0000256" key="4">
    <source>
        <dbReference type="ARBA" id="ARBA00011990"/>
    </source>
</evidence>
<dbReference type="RefSeq" id="WP_053435714.1">
    <property type="nucleotide sequence ID" value="NZ_LGUF01000007.1"/>
</dbReference>
<sequence length="319" mass="36126">MTKHLLITGGAGFIGTNFISYLLRSTNYYITNVDSLTYAANNDRIQPFEKSGRYHFIQCDISSESSLSSVFNQEYEAIINFAAETHVDRSIINAGPFIHTNIKGTFNLLQAVLMGKARMMIQISTDEVYGSLQTADPPFNEESPLAPNNPYSASKASADLLVRSYYKTHHLPLIVTRCSNNFGPMQHLEKLIPKTIYHAINNIEIPLYGDGLNIRDWIYVEDHCKAIHLALENGAPGEVYNIGGSEEKTNLEIVQMILKHLNKDTQLIDFIEDRKGHDRRYAMDSSKILKELGWKPSVTFEEGIKKTIEWYKLRMEGNG</sequence>